<keyword evidence="2" id="KW-0436">Ligase</keyword>
<dbReference type="InterPro" id="IPR025110">
    <property type="entry name" value="AMP-bd_C"/>
</dbReference>
<dbReference type="Gene3D" id="3.30.300.30">
    <property type="match status" value="1"/>
</dbReference>
<dbReference type="InterPro" id="IPR000873">
    <property type="entry name" value="AMP-dep_synth/lig_dom"/>
</dbReference>
<dbReference type="InterPro" id="IPR042099">
    <property type="entry name" value="ANL_N_sf"/>
</dbReference>
<dbReference type="Gene3D" id="3.40.50.12780">
    <property type="entry name" value="N-terminal domain of ligase-like"/>
    <property type="match status" value="1"/>
</dbReference>
<sequence length="567" mass="60732">MVERMNPHRISDCGELPMSYPEVGLDAVLAGAAASYGDRVGLADGTRELTFTDIHDRAIRVASGLRARGIGNGDHVAIAMPNNLWFPVVYLGTVLAGATACTVNPVAPTQAIEEQFEEVDPAGLFVHPLSGPEPLAARTPSIGLTVRVPGEPSVDDKEVEVAHSNEMISLAELMSDDPVPLPRCRPEWIAHLQFTGGTTGKSKAVRITHRNILANMIQLAACRSGTVAGLDEHGRVRLRLHTGAQHRYSDLPGTGVALHIAPNFHGAGLNGLLGNIFTGTTTVLMGRFEPEAYAEAITRHQVTKVGGVPSMFHSIVNLPRLHEHDFRSVLTISFGAAPTDTTTLQRIHDVFSNARVCEGYGLSEATCYLTMQPMHPDCPSPMGSVGVPLPDTGIDIRDPHTAEPLPEGRIGEIWAQGPQVTDGYHRAAEQTEEQFVDGWLRTGDLGHIDADGNLFIDGRAKDMLIYKGYNIYPVHLEEILSAHPAVDECAVVGVESPGVGQLPVAFVIRAAGYAQDTGLADELAGFVAARVAPHQRIREVRFVTAFPMSPVGKILKRTLASSAGPPA</sequence>
<gene>
    <name evidence="5" type="ORF">Q7514_14875</name>
</gene>
<dbReference type="Pfam" id="PF13193">
    <property type="entry name" value="AMP-binding_C"/>
    <property type="match status" value="1"/>
</dbReference>
<dbReference type="InterPro" id="IPR045851">
    <property type="entry name" value="AMP-bd_C_sf"/>
</dbReference>
<dbReference type="PANTHER" id="PTHR24096">
    <property type="entry name" value="LONG-CHAIN-FATTY-ACID--COA LIGASE"/>
    <property type="match status" value="1"/>
</dbReference>
<evidence type="ECO:0000259" key="4">
    <source>
        <dbReference type="Pfam" id="PF13193"/>
    </source>
</evidence>
<evidence type="ECO:0000259" key="3">
    <source>
        <dbReference type="Pfam" id="PF00501"/>
    </source>
</evidence>
<reference evidence="5 6" key="1">
    <citation type="submission" date="2023-07" db="EMBL/GenBank/DDBJ databases">
        <authorList>
            <person name="Girao M."/>
            <person name="Carvalho M.F."/>
        </authorList>
    </citation>
    <scope>NUCLEOTIDE SEQUENCE [LARGE SCALE GENOMIC DNA]</scope>
    <source>
        <strain evidence="5 6">YIM65754</strain>
    </source>
</reference>
<evidence type="ECO:0000313" key="5">
    <source>
        <dbReference type="EMBL" id="MEE2058803.1"/>
    </source>
</evidence>
<comment type="caution">
    <text evidence="5">The sequence shown here is derived from an EMBL/GenBank/DDBJ whole genome shotgun (WGS) entry which is preliminary data.</text>
</comment>
<dbReference type="Proteomes" id="UP001336020">
    <property type="component" value="Unassembled WGS sequence"/>
</dbReference>
<dbReference type="InterPro" id="IPR020845">
    <property type="entry name" value="AMP-binding_CS"/>
</dbReference>
<evidence type="ECO:0000256" key="2">
    <source>
        <dbReference type="ARBA" id="ARBA00022598"/>
    </source>
</evidence>
<dbReference type="PANTHER" id="PTHR24096:SF149">
    <property type="entry name" value="AMP-BINDING DOMAIN-CONTAINING PROTEIN-RELATED"/>
    <property type="match status" value="1"/>
</dbReference>
<proteinExistence type="inferred from homology"/>
<keyword evidence="6" id="KW-1185">Reference proteome</keyword>
<feature type="domain" description="AMP-binding enzyme C-terminal" evidence="4">
    <location>
        <begin position="476"/>
        <end position="553"/>
    </location>
</feature>
<feature type="domain" description="AMP-dependent synthetase/ligase" evidence="3">
    <location>
        <begin position="32"/>
        <end position="425"/>
    </location>
</feature>
<dbReference type="Pfam" id="PF00501">
    <property type="entry name" value="AMP-binding"/>
    <property type="match status" value="1"/>
</dbReference>
<dbReference type="PROSITE" id="PS00455">
    <property type="entry name" value="AMP_BINDING"/>
    <property type="match status" value="1"/>
</dbReference>
<accession>A0ABU7LB87</accession>
<dbReference type="EMBL" id="JAUTXY010000006">
    <property type="protein sequence ID" value="MEE2058803.1"/>
    <property type="molecule type" value="Genomic_DNA"/>
</dbReference>
<evidence type="ECO:0000313" key="6">
    <source>
        <dbReference type="Proteomes" id="UP001336020"/>
    </source>
</evidence>
<evidence type="ECO:0000256" key="1">
    <source>
        <dbReference type="ARBA" id="ARBA00006432"/>
    </source>
</evidence>
<dbReference type="SUPFAM" id="SSF56801">
    <property type="entry name" value="Acetyl-CoA synthetase-like"/>
    <property type="match status" value="1"/>
</dbReference>
<name>A0ABU7LB87_9NOCA</name>
<dbReference type="RefSeq" id="WP_330134048.1">
    <property type="nucleotide sequence ID" value="NZ_JAUTXY010000006.1"/>
</dbReference>
<protein>
    <submittedName>
        <fullName evidence="5">Class I adenylate-forming enzyme family protein</fullName>
    </submittedName>
</protein>
<comment type="similarity">
    <text evidence="1">Belongs to the ATP-dependent AMP-binding enzyme family.</text>
</comment>
<organism evidence="5 6">
    <name type="scientific">Rhodococcus artemisiae</name>
    <dbReference type="NCBI Taxonomy" id="714159"/>
    <lineage>
        <taxon>Bacteria</taxon>
        <taxon>Bacillati</taxon>
        <taxon>Actinomycetota</taxon>
        <taxon>Actinomycetes</taxon>
        <taxon>Mycobacteriales</taxon>
        <taxon>Nocardiaceae</taxon>
        <taxon>Rhodococcus</taxon>
    </lineage>
</organism>